<keyword evidence="4 5" id="KW-0472">Membrane</keyword>
<feature type="transmembrane region" description="Helical" evidence="5">
    <location>
        <begin position="291"/>
        <end position="309"/>
    </location>
</feature>
<dbReference type="EMBL" id="VSSQ01000038">
    <property type="protein sequence ID" value="MPL67633.1"/>
    <property type="molecule type" value="Genomic_DNA"/>
</dbReference>
<protein>
    <recommendedName>
        <fullName evidence="6">Major facilitator superfamily (MFS) profile domain-containing protein</fullName>
    </recommendedName>
</protein>
<dbReference type="AlphaFoldDB" id="A0A644TL21"/>
<evidence type="ECO:0000256" key="2">
    <source>
        <dbReference type="ARBA" id="ARBA00022692"/>
    </source>
</evidence>
<dbReference type="Pfam" id="PF00083">
    <property type="entry name" value="Sugar_tr"/>
    <property type="match status" value="1"/>
</dbReference>
<organism evidence="7">
    <name type="scientific">bioreactor metagenome</name>
    <dbReference type="NCBI Taxonomy" id="1076179"/>
    <lineage>
        <taxon>unclassified sequences</taxon>
        <taxon>metagenomes</taxon>
        <taxon>ecological metagenomes</taxon>
    </lineage>
</organism>
<evidence type="ECO:0000256" key="1">
    <source>
        <dbReference type="ARBA" id="ARBA00004370"/>
    </source>
</evidence>
<dbReference type="PANTHER" id="PTHR23518">
    <property type="entry name" value="C-METHYLTRANSFERASE"/>
    <property type="match status" value="1"/>
</dbReference>
<evidence type="ECO:0000256" key="3">
    <source>
        <dbReference type="ARBA" id="ARBA00022989"/>
    </source>
</evidence>
<comment type="subcellular location">
    <subcellularLocation>
        <location evidence="1">Membrane</location>
    </subcellularLocation>
</comment>
<keyword evidence="3 5" id="KW-1133">Transmembrane helix</keyword>
<evidence type="ECO:0000256" key="4">
    <source>
        <dbReference type="ARBA" id="ARBA00023136"/>
    </source>
</evidence>
<comment type="caution">
    <text evidence="7">The sequence shown here is derived from an EMBL/GenBank/DDBJ whole genome shotgun (WGS) entry which is preliminary data.</text>
</comment>
<feature type="transmembrane region" description="Helical" evidence="5">
    <location>
        <begin position="164"/>
        <end position="182"/>
    </location>
</feature>
<dbReference type="Gene3D" id="1.20.1250.20">
    <property type="entry name" value="MFS general substrate transporter like domains"/>
    <property type="match status" value="2"/>
</dbReference>
<feature type="transmembrane region" description="Helical" evidence="5">
    <location>
        <begin position="261"/>
        <end position="279"/>
    </location>
</feature>
<reference evidence="7" key="1">
    <citation type="submission" date="2019-08" db="EMBL/GenBank/DDBJ databases">
        <authorList>
            <person name="Kucharzyk K."/>
            <person name="Murdoch R.W."/>
            <person name="Higgins S."/>
            <person name="Loffler F."/>
        </authorList>
    </citation>
    <scope>NUCLEOTIDE SEQUENCE</scope>
</reference>
<dbReference type="GO" id="GO:0022857">
    <property type="term" value="F:transmembrane transporter activity"/>
    <property type="evidence" value="ECO:0007669"/>
    <property type="project" value="InterPro"/>
</dbReference>
<feature type="transmembrane region" description="Helical" evidence="5">
    <location>
        <begin position="315"/>
        <end position="337"/>
    </location>
</feature>
<dbReference type="PROSITE" id="PS50850">
    <property type="entry name" value="MFS"/>
    <property type="match status" value="1"/>
</dbReference>
<dbReference type="SUPFAM" id="SSF103473">
    <property type="entry name" value="MFS general substrate transporter"/>
    <property type="match status" value="1"/>
</dbReference>
<evidence type="ECO:0000313" key="7">
    <source>
        <dbReference type="EMBL" id="MPL67633.1"/>
    </source>
</evidence>
<dbReference type="Pfam" id="PF07690">
    <property type="entry name" value="MFS_1"/>
    <property type="match status" value="1"/>
</dbReference>
<dbReference type="InterPro" id="IPR036259">
    <property type="entry name" value="MFS_trans_sf"/>
</dbReference>
<feature type="transmembrane region" description="Helical" evidence="5">
    <location>
        <begin position="349"/>
        <end position="372"/>
    </location>
</feature>
<feature type="transmembrane region" description="Helical" evidence="5">
    <location>
        <begin position="229"/>
        <end position="249"/>
    </location>
</feature>
<feature type="transmembrane region" description="Helical" evidence="5">
    <location>
        <begin position="80"/>
        <end position="101"/>
    </location>
</feature>
<dbReference type="GO" id="GO:0016020">
    <property type="term" value="C:membrane"/>
    <property type="evidence" value="ECO:0007669"/>
    <property type="project" value="UniProtKB-SubCell"/>
</dbReference>
<keyword evidence="2 5" id="KW-0812">Transmembrane</keyword>
<accession>A0A644TL21</accession>
<feature type="transmembrane region" description="Helical" evidence="5">
    <location>
        <begin position="378"/>
        <end position="399"/>
    </location>
</feature>
<sequence length="407" mass="43511">MRNIIILGLVSFFADLSTEMVYPLIPLYLTSVFGATPALVGLIEGIAESLASLLRVFGGYISDKFRKKKPIAFVGYSTGLIYKLALLFAGSWAGVLAARVIDRFGKGIRTAPRDVLVSESGGDMKLGHSFGLHKMLDMAGSAAGILAAYFIMRAGDGEYRYKRIFVFSAIPMLVALFLFIFIRETGKKEAREGEAAKPGVAKAGAEGEGKQKPLRVFEGLRNLDRRLKLYLTVVFIFTLGNSSNTFLLLRAGNVGFDAATVVFLYFLYNIVSSLLSLPFGRLSDRLGRKRVLVAGYLVFSLVYAAFAWAGSKTTIVAAFALYGVFTAATAGVERAFIAELAPKELKGTVLGLHSTIVGIALFPASLIAGLLWNAFGPVAPFALGASLSLVAALTLGVGLDSGIAKSR</sequence>
<proteinExistence type="predicted"/>
<evidence type="ECO:0000259" key="6">
    <source>
        <dbReference type="PROSITE" id="PS50850"/>
    </source>
</evidence>
<dbReference type="CDD" id="cd17370">
    <property type="entry name" value="MFS_MJ1317_like"/>
    <property type="match status" value="1"/>
</dbReference>
<dbReference type="InterPro" id="IPR020846">
    <property type="entry name" value="MFS_dom"/>
</dbReference>
<dbReference type="InterPro" id="IPR011701">
    <property type="entry name" value="MFS"/>
</dbReference>
<evidence type="ECO:0000256" key="5">
    <source>
        <dbReference type="SAM" id="Phobius"/>
    </source>
</evidence>
<dbReference type="InterPro" id="IPR005828">
    <property type="entry name" value="MFS_sugar_transport-like"/>
</dbReference>
<dbReference type="PANTHER" id="PTHR23518:SF2">
    <property type="entry name" value="MAJOR FACILITATOR SUPERFAMILY TRANSPORTER"/>
    <property type="match status" value="1"/>
</dbReference>
<name>A0A644TL21_9ZZZZ</name>
<feature type="domain" description="Major facilitator superfamily (MFS) profile" evidence="6">
    <location>
        <begin position="3"/>
        <end position="403"/>
    </location>
</feature>
<gene>
    <name evidence="7" type="ORF">SDC9_13331</name>
</gene>